<sequence length="253" mass="29014">MSLKDKLDLQRLPRHIAIIMDGNGRWAKERGQDRLYGHHEGVESVRNIVETCAELGIGYLTLYAFSTENWDRPVYEVNGIMELLVNTIRKEVGTLSKNNIRLSVIGDMSMLPPQAQQEMEEAIALTSHNTGLNLIMALSYSARWEIVNAAQKIALDVKKGTLDPATVTPEVWDKYLCTAGLPDPELMIRTSGECRISNFLLYQLAYAELYFTETRWPDFRNEHLYQAILNYQTRERRFGKTSDQIQQNEEIIS</sequence>
<proteinExistence type="inferred from homology"/>
<feature type="binding site" evidence="2">
    <location>
        <begin position="22"/>
        <end position="25"/>
    </location>
    <ligand>
        <name>substrate</name>
    </ligand>
</feature>
<feature type="binding site" evidence="2">
    <location>
        <position position="38"/>
    </location>
    <ligand>
        <name>substrate</name>
    </ligand>
</feature>
<feature type="active site" evidence="2">
    <location>
        <position position="21"/>
    </location>
</feature>
<dbReference type="RefSeq" id="WP_188090884.1">
    <property type="nucleotide sequence ID" value="NZ_JACVFC010000004.1"/>
</dbReference>
<dbReference type="SUPFAM" id="SSF64005">
    <property type="entry name" value="Undecaprenyl diphosphate synthase"/>
    <property type="match status" value="1"/>
</dbReference>
<keyword evidence="2" id="KW-0479">Metal-binding</keyword>
<protein>
    <recommendedName>
        <fullName evidence="2">Isoprenyl transferase</fullName>
        <ecNumber evidence="2">2.5.1.-</ecNumber>
    </recommendedName>
</protein>
<dbReference type="NCBIfam" id="NF011405">
    <property type="entry name" value="PRK14830.1"/>
    <property type="match status" value="1"/>
</dbReference>
<keyword evidence="1 2" id="KW-0808">Transferase</keyword>
<reference evidence="3 4" key="1">
    <citation type="submission" date="2020-09" db="EMBL/GenBank/DDBJ databases">
        <title>Genome sequences of type strains of Chitinophaga qingshengii and Chitinophaga varians.</title>
        <authorList>
            <person name="Kittiwongwattana C."/>
        </authorList>
    </citation>
    <scope>NUCLEOTIDE SEQUENCE [LARGE SCALE GENOMIC DNA]</scope>
    <source>
        <strain evidence="3 4">JCM 30026</strain>
    </source>
</reference>
<comment type="subunit">
    <text evidence="2">Homodimer.</text>
</comment>
<dbReference type="CDD" id="cd00475">
    <property type="entry name" value="Cis_IPPS"/>
    <property type="match status" value="1"/>
</dbReference>
<dbReference type="NCBIfam" id="TIGR00055">
    <property type="entry name" value="uppS"/>
    <property type="match status" value="1"/>
</dbReference>
<name>A0ABR7TVY4_9BACT</name>
<dbReference type="InterPro" id="IPR018520">
    <property type="entry name" value="UPP_synth-like_CS"/>
</dbReference>
<dbReference type="Gene3D" id="3.40.1180.10">
    <property type="entry name" value="Decaprenyl diphosphate synthase-like"/>
    <property type="match status" value="1"/>
</dbReference>
<feature type="binding site" evidence="2">
    <location>
        <position position="26"/>
    </location>
    <ligand>
        <name>substrate</name>
    </ligand>
</feature>
<dbReference type="EMBL" id="JACVFC010000004">
    <property type="protein sequence ID" value="MBC9933763.1"/>
    <property type="molecule type" value="Genomic_DNA"/>
</dbReference>
<feature type="binding site" evidence="2">
    <location>
        <position position="21"/>
    </location>
    <ligand>
        <name>Mg(2+)</name>
        <dbReference type="ChEBI" id="CHEBI:18420"/>
    </ligand>
</feature>
<evidence type="ECO:0000313" key="4">
    <source>
        <dbReference type="Proteomes" id="UP000659124"/>
    </source>
</evidence>
<organism evidence="3 4">
    <name type="scientific">Chitinophaga qingshengii</name>
    <dbReference type="NCBI Taxonomy" id="1569794"/>
    <lineage>
        <taxon>Bacteria</taxon>
        <taxon>Pseudomonadati</taxon>
        <taxon>Bacteroidota</taxon>
        <taxon>Chitinophagia</taxon>
        <taxon>Chitinophagales</taxon>
        <taxon>Chitinophagaceae</taxon>
        <taxon>Chitinophaga</taxon>
    </lineage>
</organism>
<feature type="active site" description="Proton acceptor" evidence="2">
    <location>
        <position position="69"/>
    </location>
</feature>
<feature type="binding site" evidence="2">
    <location>
        <position position="72"/>
    </location>
    <ligand>
        <name>substrate</name>
    </ligand>
</feature>
<feature type="binding site" evidence="2">
    <location>
        <position position="70"/>
    </location>
    <ligand>
        <name>substrate</name>
    </ligand>
</feature>
<feature type="binding site" evidence="2">
    <location>
        <begin position="66"/>
        <end position="68"/>
    </location>
    <ligand>
        <name>substrate</name>
    </ligand>
</feature>
<feature type="binding site" evidence="2">
    <location>
        <position position="208"/>
    </location>
    <ligand>
        <name>Mg(2+)</name>
        <dbReference type="ChEBI" id="CHEBI:18420"/>
    </ligand>
</feature>
<dbReference type="HAMAP" id="MF_01139">
    <property type="entry name" value="ISPT"/>
    <property type="match status" value="1"/>
</dbReference>
<dbReference type="PROSITE" id="PS01066">
    <property type="entry name" value="UPP_SYNTHASE"/>
    <property type="match status" value="1"/>
</dbReference>
<comment type="similarity">
    <text evidence="2">Belongs to the UPP synthase family.</text>
</comment>
<dbReference type="InterPro" id="IPR001441">
    <property type="entry name" value="UPP_synth-like"/>
</dbReference>
<dbReference type="GO" id="GO:0016740">
    <property type="term" value="F:transferase activity"/>
    <property type="evidence" value="ECO:0007669"/>
    <property type="project" value="UniProtKB-KW"/>
</dbReference>
<evidence type="ECO:0000256" key="2">
    <source>
        <dbReference type="HAMAP-Rule" id="MF_01139"/>
    </source>
</evidence>
<gene>
    <name evidence="3" type="ORF">ICL07_25455</name>
</gene>
<dbReference type="Proteomes" id="UP000659124">
    <property type="component" value="Unassembled WGS sequence"/>
</dbReference>
<feature type="binding site" evidence="2">
    <location>
        <begin position="195"/>
        <end position="197"/>
    </location>
    <ligand>
        <name>substrate</name>
    </ligand>
</feature>
<evidence type="ECO:0000313" key="3">
    <source>
        <dbReference type="EMBL" id="MBC9933763.1"/>
    </source>
</evidence>
<dbReference type="EC" id="2.5.1.-" evidence="2"/>
<comment type="function">
    <text evidence="2">Catalyzes the condensation of isopentenyl diphosphate (IPP) with allylic pyrophosphates generating different type of terpenoids.</text>
</comment>
<evidence type="ECO:0000256" key="1">
    <source>
        <dbReference type="ARBA" id="ARBA00022679"/>
    </source>
</evidence>
<dbReference type="PANTHER" id="PTHR10291:SF0">
    <property type="entry name" value="DEHYDRODOLICHYL DIPHOSPHATE SYNTHASE 2"/>
    <property type="match status" value="1"/>
</dbReference>
<accession>A0ABR7TVY4</accession>
<comment type="caution">
    <text evidence="3">The sequence shown here is derived from an EMBL/GenBank/DDBJ whole genome shotgun (WGS) entry which is preliminary data.</text>
</comment>
<keyword evidence="2" id="KW-0460">Magnesium</keyword>
<keyword evidence="4" id="KW-1185">Reference proteome</keyword>
<dbReference type="InterPro" id="IPR036424">
    <property type="entry name" value="UPP_synth-like_sf"/>
</dbReference>
<comment type="cofactor">
    <cofactor evidence="2">
        <name>Mg(2+)</name>
        <dbReference type="ChEBI" id="CHEBI:18420"/>
    </cofactor>
    <text evidence="2">Binds 2 magnesium ions per subunit.</text>
</comment>
<dbReference type="PANTHER" id="PTHR10291">
    <property type="entry name" value="DEHYDRODOLICHYL DIPHOSPHATE SYNTHASE FAMILY MEMBER"/>
    <property type="match status" value="1"/>
</dbReference>
<feature type="binding site" evidence="2">
    <location>
        <position position="189"/>
    </location>
    <ligand>
        <name>substrate</name>
    </ligand>
</feature>
<dbReference type="Pfam" id="PF01255">
    <property type="entry name" value="Prenyltransf"/>
    <property type="match status" value="1"/>
</dbReference>
<feature type="binding site" evidence="2">
    <location>
        <position position="34"/>
    </location>
    <ligand>
        <name>substrate</name>
    </ligand>
</feature>